<evidence type="ECO:0000313" key="5">
    <source>
        <dbReference type="Proteomes" id="UP001199322"/>
    </source>
</evidence>
<evidence type="ECO:0000313" key="4">
    <source>
        <dbReference type="EMBL" id="MBX3893513.1"/>
    </source>
</evidence>
<dbReference type="PANTHER" id="PTHR30483:SF37">
    <property type="entry name" value="ABC TRANSPORTER SUBSTRATE-BINDING PROTEIN"/>
    <property type="match status" value="1"/>
</dbReference>
<sequence>MINRRIFLRGALGGAALALGAPAIAQDRPLRLGLLAPRSGVGAFLGEDSIRAVRWGADRINRSGGIAGRRVELVVQEETTPKDTIERFRHLVLQEKVDAVHGLISTGVTLAVAPVAEDERVLLQCWDGTTQNGVQESMPKSRFVFRSTDNECEAVMAALMVIKHYKGKFVTVAGINPDYSYGRNCWDTFKALLERFGIKAKVVSEQWVKVGATDLTTNVAALNASKPDLIFTSLFLSDLPIFLRQASASGLRSIIASTVAGGQINDLRSSFVPEGTVLGHNTFFFALPGASELQKTFVSEYQARYKAVPTSSADRAYFNLMAYKAGVEKAAKATGRWPKTDEIAESIVGAEVESFGGRGRYRADKIAEQMFYQGLAKHQSDYPYPLLSDITVVFSDRLQKPAGADYWQWIKSADFRI</sequence>
<dbReference type="CDD" id="cd06330">
    <property type="entry name" value="PBP1_As_SBP-like"/>
    <property type="match status" value="1"/>
</dbReference>
<gene>
    <name evidence="4" type="ORF">DEE74_26955</name>
</gene>
<dbReference type="SUPFAM" id="SSF53822">
    <property type="entry name" value="Periplasmic binding protein-like I"/>
    <property type="match status" value="1"/>
</dbReference>
<dbReference type="Pfam" id="PF13458">
    <property type="entry name" value="Peripla_BP_6"/>
    <property type="match status" value="1"/>
</dbReference>
<dbReference type="InterPro" id="IPR051010">
    <property type="entry name" value="BCAA_transport"/>
</dbReference>
<keyword evidence="2" id="KW-0732">Signal</keyword>
<comment type="similarity">
    <text evidence="1">Belongs to the leucine-binding protein family.</text>
</comment>
<evidence type="ECO:0000256" key="2">
    <source>
        <dbReference type="ARBA" id="ARBA00022729"/>
    </source>
</evidence>
<dbReference type="InterPro" id="IPR028082">
    <property type="entry name" value="Peripla_BP_I"/>
</dbReference>
<accession>A0AAW4QF84</accession>
<dbReference type="PANTHER" id="PTHR30483">
    <property type="entry name" value="LEUCINE-SPECIFIC-BINDING PROTEIN"/>
    <property type="match status" value="1"/>
</dbReference>
<name>A0AAW4QF84_RALPI</name>
<dbReference type="InterPro" id="IPR028081">
    <property type="entry name" value="Leu-bd"/>
</dbReference>
<proteinExistence type="inferred from homology"/>
<dbReference type="GeneID" id="60824959"/>
<organism evidence="4 5">
    <name type="scientific">Ralstonia pickettii</name>
    <name type="common">Burkholderia pickettii</name>
    <dbReference type="NCBI Taxonomy" id="329"/>
    <lineage>
        <taxon>Bacteria</taxon>
        <taxon>Pseudomonadati</taxon>
        <taxon>Pseudomonadota</taxon>
        <taxon>Betaproteobacteria</taxon>
        <taxon>Burkholderiales</taxon>
        <taxon>Burkholderiaceae</taxon>
        <taxon>Ralstonia</taxon>
    </lineage>
</organism>
<comment type="caution">
    <text evidence="4">The sequence shown here is derived from an EMBL/GenBank/DDBJ whole genome shotgun (WGS) entry which is preliminary data.</text>
</comment>
<dbReference type="Proteomes" id="UP001199322">
    <property type="component" value="Unassembled WGS sequence"/>
</dbReference>
<dbReference type="Gene3D" id="3.40.50.2300">
    <property type="match status" value="2"/>
</dbReference>
<dbReference type="EMBL" id="QGBI01000044">
    <property type="protein sequence ID" value="MBX3893513.1"/>
    <property type="molecule type" value="Genomic_DNA"/>
</dbReference>
<dbReference type="PROSITE" id="PS51318">
    <property type="entry name" value="TAT"/>
    <property type="match status" value="1"/>
</dbReference>
<feature type="domain" description="Leucine-binding protein" evidence="3">
    <location>
        <begin position="29"/>
        <end position="372"/>
    </location>
</feature>
<dbReference type="AlphaFoldDB" id="A0AAW4QF84"/>
<evidence type="ECO:0000256" key="1">
    <source>
        <dbReference type="ARBA" id="ARBA00010062"/>
    </source>
</evidence>
<dbReference type="RefSeq" id="WP_214608524.1">
    <property type="nucleotide sequence ID" value="NZ_QGAQ01000042.1"/>
</dbReference>
<dbReference type="InterPro" id="IPR006311">
    <property type="entry name" value="TAT_signal"/>
</dbReference>
<evidence type="ECO:0000259" key="3">
    <source>
        <dbReference type="Pfam" id="PF13458"/>
    </source>
</evidence>
<reference evidence="4" key="1">
    <citation type="submission" date="2018-06" db="EMBL/GenBank/DDBJ databases">
        <authorList>
            <person name="O'Rourke A."/>
        </authorList>
    </citation>
    <scope>NUCLEOTIDE SEQUENCE</scope>
    <source>
        <strain evidence="4">132550021-3</strain>
    </source>
</reference>
<protein>
    <submittedName>
        <fullName evidence="4">ABC transporter substrate-binding protein</fullName>
    </submittedName>
</protein>